<comment type="subunit">
    <text evidence="3">Part of the RNA polymerase complex.</text>
</comment>
<dbReference type="EC" id="2.7.7.6" evidence="3"/>
<dbReference type="GO" id="GO:0042797">
    <property type="term" value="P:tRNA transcription by RNA polymerase III"/>
    <property type="evidence" value="ECO:0007669"/>
    <property type="project" value="TreeGrafter"/>
</dbReference>
<reference evidence="4" key="1">
    <citation type="journal article" date="2020" name="mSystems">
        <title>Genome- and Community-Level Interaction Insights into Carbon Utilization and Element Cycling Functions of Hydrothermarchaeota in Hydrothermal Sediment.</title>
        <authorList>
            <person name="Zhou Z."/>
            <person name="Liu Y."/>
            <person name="Xu W."/>
            <person name="Pan J."/>
            <person name="Luo Z.H."/>
            <person name="Li M."/>
        </authorList>
    </citation>
    <scope>NUCLEOTIDE SEQUENCE [LARGE SCALE GENOMIC DNA]</scope>
    <source>
        <strain evidence="4">SpSt-468</strain>
    </source>
</reference>
<dbReference type="GO" id="GO:0003899">
    <property type="term" value="F:DNA-directed RNA polymerase activity"/>
    <property type="evidence" value="ECO:0007669"/>
    <property type="project" value="UniProtKB-UniRule"/>
</dbReference>
<evidence type="ECO:0000256" key="1">
    <source>
        <dbReference type="ARBA" id="ARBA00022478"/>
    </source>
</evidence>
<comment type="function">
    <text evidence="3">DNA-dependent RNA polymerase (RNAP) catalyzes the transcription of DNA into RNA using the four ribonucleoside triphosphates as substrates.</text>
</comment>
<name>A0A7C3J530_9CREN</name>
<evidence type="ECO:0000313" key="4">
    <source>
        <dbReference type="EMBL" id="HFK21241.1"/>
    </source>
</evidence>
<dbReference type="EMBL" id="DSTX01000013">
    <property type="protein sequence ID" value="HFK21241.1"/>
    <property type="molecule type" value="Genomic_DNA"/>
</dbReference>
<comment type="subcellular location">
    <subcellularLocation>
        <location evidence="3">Cytoplasm</location>
    </subcellularLocation>
</comment>
<dbReference type="GO" id="GO:0003677">
    <property type="term" value="F:DNA binding"/>
    <property type="evidence" value="ECO:0007669"/>
    <property type="project" value="UniProtKB-UniRule"/>
</dbReference>
<comment type="similarity">
    <text evidence="3">Belongs to the archaeal Rpo6/eukaryotic RPB6 RNA polymerase subunit family.</text>
</comment>
<dbReference type="PANTHER" id="PTHR47227">
    <property type="entry name" value="DNA-DIRECTED RNA POLYMERASE SUBUNIT K"/>
    <property type="match status" value="1"/>
</dbReference>
<dbReference type="SMART" id="SM01409">
    <property type="entry name" value="RNA_pol_Rpb6"/>
    <property type="match status" value="1"/>
</dbReference>
<comment type="caution">
    <text evidence="4">The sequence shown here is derived from an EMBL/GenBank/DDBJ whole genome shotgun (WGS) entry which is preliminary data.</text>
</comment>
<gene>
    <name evidence="3" type="primary">rpo6</name>
    <name evidence="3" type="synonym">rpoK</name>
    <name evidence="4" type="ORF">ENS19_08220</name>
</gene>
<dbReference type="NCBIfam" id="NF002207">
    <property type="entry name" value="PRK01099.1-2"/>
    <property type="match status" value="1"/>
</dbReference>
<comment type="catalytic activity">
    <reaction evidence="3">
        <text>RNA(n) + a ribonucleoside 5'-triphosphate = RNA(n+1) + diphosphate</text>
        <dbReference type="Rhea" id="RHEA:21248"/>
        <dbReference type="Rhea" id="RHEA-COMP:14527"/>
        <dbReference type="Rhea" id="RHEA-COMP:17342"/>
        <dbReference type="ChEBI" id="CHEBI:33019"/>
        <dbReference type="ChEBI" id="CHEBI:61557"/>
        <dbReference type="ChEBI" id="CHEBI:140395"/>
        <dbReference type="EC" id="2.7.7.6"/>
    </reaction>
</comment>
<dbReference type="HAMAP" id="MF_00192">
    <property type="entry name" value="RNApol_arch_Rpo6"/>
    <property type="match status" value="1"/>
</dbReference>
<dbReference type="PANTHER" id="PTHR47227:SF5">
    <property type="entry name" value="DNA-DIRECTED RNA POLYMERASES I, II, AND III SUBUNIT RPABC2"/>
    <property type="match status" value="1"/>
</dbReference>
<dbReference type="SUPFAM" id="SSF63562">
    <property type="entry name" value="RPB6/omega subunit-like"/>
    <property type="match status" value="1"/>
</dbReference>
<evidence type="ECO:0000256" key="3">
    <source>
        <dbReference type="HAMAP-Rule" id="MF_00192"/>
    </source>
</evidence>
<dbReference type="Pfam" id="PF01192">
    <property type="entry name" value="RNA_pol_Rpb6"/>
    <property type="match status" value="1"/>
</dbReference>
<dbReference type="NCBIfam" id="NF002208">
    <property type="entry name" value="PRK01099.1-3"/>
    <property type="match status" value="1"/>
</dbReference>
<keyword evidence="3" id="KW-0548">Nucleotidyltransferase</keyword>
<keyword evidence="1 3" id="KW-0240">DNA-directed RNA polymerase</keyword>
<dbReference type="GO" id="GO:0006366">
    <property type="term" value="P:transcription by RNA polymerase II"/>
    <property type="evidence" value="ECO:0007669"/>
    <property type="project" value="TreeGrafter"/>
</dbReference>
<dbReference type="PROSITE" id="PS01111">
    <property type="entry name" value="RNA_POL_K_14KD"/>
    <property type="match status" value="1"/>
</dbReference>
<keyword evidence="3" id="KW-0963">Cytoplasm</keyword>
<keyword evidence="2 3" id="KW-0804">Transcription</keyword>
<organism evidence="4">
    <name type="scientific">Candidatus Methanomethylicus mesodigestus</name>
    <dbReference type="NCBI Taxonomy" id="1867258"/>
    <lineage>
        <taxon>Archaea</taxon>
        <taxon>Thermoproteota</taxon>
        <taxon>Methanosuratincolia</taxon>
        <taxon>Candidatus Methanomethylicales</taxon>
        <taxon>Candidatus Methanomethylicaceae</taxon>
        <taxon>Candidatus Methanomethylicus</taxon>
    </lineage>
</organism>
<sequence length="85" mass="9512">MSQEKESKQILGPSILTRFERARVLGARSLQISMGAPPLIETSLGTPLEIAEEELKSGALPITIRRRLPDGRHQDIPIKWLVKNQ</sequence>
<accession>A0A7C3J530</accession>
<dbReference type="InterPro" id="IPR006111">
    <property type="entry name" value="Rpo6/Rpb6"/>
</dbReference>
<keyword evidence="3" id="KW-0808">Transferase</keyword>
<dbReference type="PIRSF" id="PIRSF000778">
    <property type="entry name" value="RpoK/RPB6"/>
    <property type="match status" value="1"/>
</dbReference>
<dbReference type="GO" id="GO:0000428">
    <property type="term" value="C:DNA-directed RNA polymerase complex"/>
    <property type="evidence" value="ECO:0007669"/>
    <property type="project" value="UniProtKB-KW"/>
</dbReference>
<dbReference type="AlphaFoldDB" id="A0A7C3J530"/>
<dbReference type="GO" id="GO:0005737">
    <property type="term" value="C:cytoplasm"/>
    <property type="evidence" value="ECO:0007669"/>
    <property type="project" value="UniProtKB-SubCell"/>
</dbReference>
<proteinExistence type="inferred from homology"/>
<dbReference type="InterPro" id="IPR006110">
    <property type="entry name" value="Pol_omega/Rpo6/RPB6"/>
</dbReference>
<dbReference type="InterPro" id="IPR020708">
    <property type="entry name" value="DNA-dir_RNA_polK_14-18kDa_CS"/>
</dbReference>
<dbReference type="InterPro" id="IPR036161">
    <property type="entry name" value="RPB6/omega-like_sf"/>
</dbReference>
<dbReference type="Gene3D" id="3.90.940.10">
    <property type="match status" value="1"/>
</dbReference>
<protein>
    <recommendedName>
        <fullName evidence="3">DNA-directed RNA polymerase subunit Rpo6</fullName>
        <ecNumber evidence="3">2.7.7.6</ecNumber>
    </recommendedName>
    <alternativeName>
        <fullName evidence="3">DNA-directed RNA polymerase subunit K</fullName>
    </alternativeName>
</protein>
<evidence type="ECO:0000256" key="2">
    <source>
        <dbReference type="ARBA" id="ARBA00023163"/>
    </source>
</evidence>
<dbReference type="GO" id="GO:0006360">
    <property type="term" value="P:transcription by RNA polymerase I"/>
    <property type="evidence" value="ECO:0007669"/>
    <property type="project" value="TreeGrafter"/>
</dbReference>